<gene>
    <name evidence="1" type="ORF">FA15DRAFT_41944</name>
</gene>
<proteinExistence type="predicted"/>
<dbReference type="Proteomes" id="UP000307440">
    <property type="component" value="Unassembled WGS sequence"/>
</dbReference>
<name>A0A5C3LIV2_COPMA</name>
<reference evidence="1 2" key="1">
    <citation type="journal article" date="2019" name="Nat. Ecol. Evol.">
        <title>Megaphylogeny resolves global patterns of mushroom evolution.</title>
        <authorList>
            <person name="Varga T."/>
            <person name="Krizsan K."/>
            <person name="Foldi C."/>
            <person name="Dima B."/>
            <person name="Sanchez-Garcia M."/>
            <person name="Sanchez-Ramirez S."/>
            <person name="Szollosi G.J."/>
            <person name="Szarkandi J.G."/>
            <person name="Papp V."/>
            <person name="Albert L."/>
            <person name="Andreopoulos W."/>
            <person name="Angelini C."/>
            <person name="Antonin V."/>
            <person name="Barry K.W."/>
            <person name="Bougher N.L."/>
            <person name="Buchanan P."/>
            <person name="Buyck B."/>
            <person name="Bense V."/>
            <person name="Catcheside P."/>
            <person name="Chovatia M."/>
            <person name="Cooper J."/>
            <person name="Damon W."/>
            <person name="Desjardin D."/>
            <person name="Finy P."/>
            <person name="Geml J."/>
            <person name="Haridas S."/>
            <person name="Hughes K."/>
            <person name="Justo A."/>
            <person name="Karasinski D."/>
            <person name="Kautmanova I."/>
            <person name="Kiss B."/>
            <person name="Kocsube S."/>
            <person name="Kotiranta H."/>
            <person name="LaButti K.M."/>
            <person name="Lechner B.E."/>
            <person name="Liimatainen K."/>
            <person name="Lipzen A."/>
            <person name="Lukacs Z."/>
            <person name="Mihaltcheva S."/>
            <person name="Morgado L.N."/>
            <person name="Niskanen T."/>
            <person name="Noordeloos M.E."/>
            <person name="Ohm R.A."/>
            <person name="Ortiz-Santana B."/>
            <person name="Ovrebo C."/>
            <person name="Racz N."/>
            <person name="Riley R."/>
            <person name="Savchenko A."/>
            <person name="Shiryaev A."/>
            <person name="Soop K."/>
            <person name="Spirin V."/>
            <person name="Szebenyi C."/>
            <person name="Tomsovsky M."/>
            <person name="Tulloss R.E."/>
            <person name="Uehling J."/>
            <person name="Grigoriev I.V."/>
            <person name="Vagvolgyi C."/>
            <person name="Papp T."/>
            <person name="Martin F.M."/>
            <person name="Miettinen O."/>
            <person name="Hibbett D.S."/>
            <person name="Nagy L.G."/>
        </authorList>
    </citation>
    <scope>NUCLEOTIDE SEQUENCE [LARGE SCALE GENOMIC DNA]</scope>
    <source>
        <strain evidence="1 2">CBS 121175</strain>
    </source>
</reference>
<evidence type="ECO:0000313" key="1">
    <source>
        <dbReference type="EMBL" id="TFK28511.1"/>
    </source>
</evidence>
<protein>
    <submittedName>
        <fullName evidence="1">Uncharacterized protein</fullName>
    </submittedName>
</protein>
<evidence type="ECO:0000313" key="2">
    <source>
        <dbReference type="Proteomes" id="UP000307440"/>
    </source>
</evidence>
<sequence length="191" mass="21385">MSANDALSRPCNSTFRSDCLELYGTDVGGTHDVLLDNLPLLWFRSRTRMASLLTGDRLLSCHESHWHPGLLSLGSGKFYLYRPSIFSRRSLDMFQYGLGLLPALFGKGHYAANIATNLFLALVLVQVHMGCSFRLLVHSLYTLSLKARIGKQPYDAILQQSSVLLRGYWPRSSDHSFAHSGIPQRPQDTLS</sequence>
<dbReference type="EMBL" id="ML210155">
    <property type="protein sequence ID" value="TFK28511.1"/>
    <property type="molecule type" value="Genomic_DNA"/>
</dbReference>
<keyword evidence="2" id="KW-1185">Reference proteome</keyword>
<dbReference type="AlphaFoldDB" id="A0A5C3LIV2"/>
<organism evidence="1 2">
    <name type="scientific">Coprinopsis marcescibilis</name>
    <name type="common">Agaric fungus</name>
    <name type="synonym">Psathyrella marcescibilis</name>
    <dbReference type="NCBI Taxonomy" id="230819"/>
    <lineage>
        <taxon>Eukaryota</taxon>
        <taxon>Fungi</taxon>
        <taxon>Dikarya</taxon>
        <taxon>Basidiomycota</taxon>
        <taxon>Agaricomycotina</taxon>
        <taxon>Agaricomycetes</taxon>
        <taxon>Agaricomycetidae</taxon>
        <taxon>Agaricales</taxon>
        <taxon>Agaricineae</taxon>
        <taxon>Psathyrellaceae</taxon>
        <taxon>Coprinopsis</taxon>
    </lineage>
</organism>
<accession>A0A5C3LIV2</accession>